<reference evidence="3 4" key="1">
    <citation type="journal article" date="2016" name="Nat. Commun.">
        <title>Thousands of microbial genomes shed light on interconnected biogeochemical processes in an aquifer system.</title>
        <authorList>
            <person name="Anantharaman K."/>
            <person name="Brown C.T."/>
            <person name="Hug L.A."/>
            <person name="Sharon I."/>
            <person name="Castelle C.J."/>
            <person name="Probst A.J."/>
            <person name="Thomas B.C."/>
            <person name="Singh A."/>
            <person name="Wilkins M.J."/>
            <person name="Karaoz U."/>
            <person name="Brodie E.L."/>
            <person name="Williams K.H."/>
            <person name="Hubbard S.S."/>
            <person name="Banfield J.F."/>
        </authorList>
    </citation>
    <scope>NUCLEOTIDE SEQUENCE [LARGE SCALE GENOMIC DNA]</scope>
</reference>
<dbReference type="Gene3D" id="2.60.40.10">
    <property type="entry name" value="Immunoglobulins"/>
    <property type="match status" value="3"/>
</dbReference>
<accession>A0A1F6DK24</accession>
<feature type="compositionally biased region" description="Polar residues" evidence="1">
    <location>
        <begin position="1"/>
        <end position="11"/>
    </location>
</feature>
<sequence>MGITQTSTGTCTSPSAPTITSISPTSAKAGDTITVIGKNLYGGSFSSVPFTLSGGTTGTVNGTAKTVDMSGSYFTFVVPSNFSVGTTYTVAVDSGKSSKTFTVISGTTTVAPPPISNVKAYVSSSPNGPWVQNGSVASNQTLYIKTTGLDKSIPPKACAGNSSACAMVSSFREYTSAEWGTSTTEVITSSAAGVWPIGTYYGYLYYSATGIQQIPGGSFTVTVPTTTIAPTITSLLPASGKIGTMIGIYGSGFTSSNDIYFNWSLIASNVVATNLGLGFTVPSFFANSCPSGYCANSVTPGNYSVQVVNTNGKSNMVTFTVTSGTTSPITPVISSVSPTSVKAGDTITVYGSNLYGNNWTSVPFTLDGAAGTASSVNLYGTSFTFVVPSTMSAGTHTVAVDSGKSSKTFTVTAPISLSPGTTQTASVGNAITSAMGGVSAPTASFSYEWSHDLQIGSPYFEDVKALQMALTFQDLYRDEITGGFYNQTYLAVKAFQQKYGIEATGFVGPMTRSKLNALY</sequence>
<dbReference type="InterPro" id="IPR002477">
    <property type="entry name" value="Peptidoglycan-bd-like"/>
</dbReference>
<feature type="region of interest" description="Disordered" evidence="1">
    <location>
        <begin position="1"/>
        <end position="23"/>
    </location>
</feature>
<evidence type="ECO:0000259" key="2">
    <source>
        <dbReference type="Pfam" id="PF01471"/>
    </source>
</evidence>
<dbReference type="Pfam" id="PF01471">
    <property type="entry name" value="PG_binding_1"/>
    <property type="match status" value="1"/>
</dbReference>
<dbReference type="SUPFAM" id="SSF47090">
    <property type="entry name" value="PGBD-like"/>
    <property type="match status" value="1"/>
</dbReference>
<dbReference type="SUPFAM" id="SSF81296">
    <property type="entry name" value="E set domains"/>
    <property type="match status" value="3"/>
</dbReference>
<evidence type="ECO:0000256" key="1">
    <source>
        <dbReference type="SAM" id="MobiDB-lite"/>
    </source>
</evidence>
<gene>
    <name evidence="3" type="ORF">A3C19_00790</name>
</gene>
<proteinExistence type="predicted"/>
<dbReference type="Proteomes" id="UP000178532">
    <property type="component" value="Unassembled WGS sequence"/>
</dbReference>
<dbReference type="EMBL" id="MFLI01000017">
    <property type="protein sequence ID" value="OGG61775.1"/>
    <property type="molecule type" value="Genomic_DNA"/>
</dbReference>
<organism evidence="3 4">
    <name type="scientific">Candidatus Kaiserbacteria bacterium RIFCSPHIGHO2_02_FULL_54_22</name>
    <dbReference type="NCBI Taxonomy" id="1798495"/>
    <lineage>
        <taxon>Bacteria</taxon>
        <taxon>Candidatus Kaiseribacteriota</taxon>
    </lineage>
</organism>
<evidence type="ECO:0000313" key="4">
    <source>
        <dbReference type="Proteomes" id="UP000178532"/>
    </source>
</evidence>
<dbReference type="Gene3D" id="1.10.101.10">
    <property type="entry name" value="PGBD-like superfamily/PGBD"/>
    <property type="match status" value="1"/>
</dbReference>
<feature type="domain" description="Peptidoglycan binding-like" evidence="2">
    <location>
        <begin position="461"/>
        <end position="515"/>
    </location>
</feature>
<evidence type="ECO:0000313" key="3">
    <source>
        <dbReference type="EMBL" id="OGG61775.1"/>
    </source>
</evidence>
<dbReference type="InterPro" id="IPR014756">
    <property type="entry name" value="Ig_E-set"/>
</dbReference>
<dbReference type="AlphaFoldDB" id="A0A1F6DK24"/>
<dbReference type="STRING" id="1798495.A3C19_00790"/>
<dbReference type="InterPro" id="IPR036366">
    <property type="entry name" value="PGBDSf"/>
</dbReference>
<dbReference type="InterPro" id="IPR036365">
    <property type="entry name" value="PGBD-like_sf"/>
</dbReference>
<name>A0A1F6DK24_9BACT</name>
<feature type="compositionally biased region" description="Low complexity" evidence="1">
    <location>
        <begin position="12"/>
        <end position="23"/>
    </location>
</feature>
<protein>
    <recommendedName>
        <fullName evidence="2">Peptidoglycan binding-like domain-containing protein</fullName>
    </recommendedName>
</protein>
<comment type="caution">
    <text evidence="3">The sequence shown here is derived from an EMBL/GenBank/DDBJ whole genome shotgun (WGS) entry which is preliminary data.</text>
</comment>
<dbReference type="InterPro" id="IPR013783">
    <property type="entry name" value="Ig-like_fold"/>
</dbReference>